<sequence>MATIVSVQLPPQRLLSHCCCTSKSPPSASGLTLRSSKVQRQRHLLKPLRSVPSSTSVVDEGFLPPPSQILPLESDAEIDDPDALPLRGCKACGREEMERGCNGEGSIQGGIATFPGFGWWPIKAYRPCPGFVASGGRYKRRGQTMDQVASGGRKVPPSNETTSRKKGKDGRKFKR</sequence>
<dbReference type="Proteomes" id="UP001279734">
    <property type="component" value="Unassembled WGS sequence"/>
</dbReference>
<organism evidence="2 3">
    <name type="scientific">Nepenthes gracilis</name>
    <name type="common">Slender pitcher plant</name>
    <dbReference type="NCBI Taxonomy" id="150966"/>
    <lineage>
        <taxon>Eukaryota</taxon>
        <taxon>Viridiplantae</taxon>
        <taxon>Streptophyta</taxon>
        <taxon>Embryophyta</taxon>
        <taxon>Tracheophyta</taxon>
        <taxon>Spermatophyta</taxon>
        <taxon>Magnoliopsida</taxon>
        <taxon>eudicotyledons</taxon>
        <taxon>Gunneridae</taxon>
        <taxon>Pentapetalae</taxon>
        <taxon>Caryophyllales</taxon>
        <taxon>Nepenthaceae</taxon>
        <taxon>Nepenthes</taxon>
    </lineage>
</organism>
<evidence type="ECO:0000313" key="3">
    <source>
        <dbReference type="Proteomes" id="UP001279734"/>
    </source>
</evidence>
<feature type="compositionally biased region" description="Basic residues" evidence="1">
    <location>
        <begin position="164"/>
        <end position="175"/>
    </location>
</feature>
<feature type="region of interest" description="Disordered" evidence="1">
    <location>
        <begin position="134"/>
        <end position="175"/>
    </location>
</feature>
<name>A0AAD3THP8_NEPGR</name>
<dbReference type="GO" id="GO:0009507">
    <property type="term" value="C:chloroplast"/>
    <property type="evidence" value="ECO:0007669"/>
    <property type="project" value="TreeGrafter"/>
</dbReference>
<dbReference type="PANTHER" id="PTHR47721:SF2">
    <property type="entry name" value="OS01G0235100 PROTEIN"/>
    <property type="match status" value="1"/>
</dbReference>
<gene>
    <name evidence="2" type="ORF">Nepgr_031613</name>
</gene>
<dbReference type="PANTHER" id="PTHR47721">
    <property type="entry name" value="OS01G0235100 PROTEIN"/>
    <property type="match status" value="1"/>
</dbReference>
<dbReference type="EMBL" id="BSYO01000037">
    <property type="protein sequence ID" value="GMH29770.1"/>
    <property type="molecule type" value="Genomic_DNA"/>
</dbReference>
<evidence type="ECO:0000256" key="1">
    <source>
        <dbReference type="SAM" id="MobiDB-lite"/>
    </source>
</evidence>
<accession>A0AAD3THP8</accession>
<proteinExistence type="predicted"/>
<evidence type="ECO:0000313" key="2">
    <source>
        <dbReference type="EMBL" id="GMH29770.1"/>
    </source>
</evidence>
<protein>
    <submittedName>
        <fullName evidence="2">Uncharacterized protein</fullName>
    </submittedName>
</protein>
<dbReference type="AlphaFoldDB" id="A0AAD3THP8"/>
<keyword evidence="3" id="KW-1185">Reference proteome</keyword>
<comment type="caution">
    <text evidence="2">The sequence shown here is derived from an EMBL/GenBank/DDBJ whole genome shotgun (WGS) entry which is preliminary data.</text>
</comment>
<reference evidence="2" key="1">
    <citation type="submission" date="2023-05" db="EMBL/GenBank/DDBJ databases">
        <title>Nepenthes gracilis genome sequencing.</title>
        <authorList>
            <person name="Fukushima K."/>
        </authorList>
    </citation>
    <scope>NUCLEOTIDE SEQUENCE</scope>
    <source>
        <strain evidence="2">SING2019-196</strain>
    </source>
</reference>